<proteinExistence type="predicted"/>
<dbReference type="GO" id="GO:0005524">
    <property type="term" value="F:ATP binding"/>
    <property type="evidence" value="ECO:0007669"/>
    <property type="project" value="InterPro"/>
</dbReference>
<gene>
    <name evidence="2" type="ORF">GPECTOR_35g869</name>
</gene>
<dbReference type="AlphaFoldDB" id="A0A150GC48"/>
<dbReference type="EMBL" id="LSYV01000036">
    <property type="protein sequence ID" value="KXZ47431.1"/>
    <property type="molecule type" value="Genomic_DNA"/>
</dbReference>
<protein>
    <recommendedName>
        <fullName evidence="1">Protein kinase domain-containing protein</fullName>
    </recommendedName>
</protein>
<organism evidence="2 3">
    <name type="scientific">Gonium pectorale</name>
    <name type="common">Green alga</name>
    <dbReference type="NCBI Taxonomy" id="33097"/>
    <lineage>
        <taxon>Eukaryota</taxon>
        <taxon>Viridiplantae</taxon>
        <taxon>Chlorophyta</taxon>
        <taxon>core chlorophytes</taxon>
        <taxon>Chlorophyceae</taxon>
        <taxon>CS clade</taxon>
        <taxon>Chlamydomonadales</taxon>
        <taxon>Volvocaceae</taxon>
        <taxon>Gonium</taxon>
    </lineage>
</organism>
<dbReference type="PROSITE" id="PS50011">
    <property type="entry name" value="PROTEIN_KINASE_DOM"/>
    <property type="match status" value="1"/>
</dbReference>
<feature type="domain" description="Protein kinase" evidence="1">
    <location>
        <begin position="1"/>
        <end position="228"/>
    </location>
</feature>
<dbReference type="InterPro" id="IPR011009">
    <property type="entry name" value="Kinase-like_dom_sf"/>
</dbReference>
<evidence type="ECO:0000259" key="1">
    <source>
        <dbReference type="PROSITE" id="PS50011"/>
    </source>
</evidence>
<sequence length="228" mass="25074">MVDDRLFCTDQPAIRKRLSPWSCFSEWSGVRFEQLRELYRATAGRPGVVHALHGVPTLEGGTYTVDLVPVGLQSGDLLCVTEDETRHMVHGVLHGLAAIHQAGFVHRDLRWDNLARCHSGRRWFLIDLESCAPADEEPVAGFEPAGWLPDTTLVGGRYTFASDLYQLGRVVLDKCGPLVSSAEGRAFMEAILTRPAAQQRSAADLLSLEWLRCQGPSCGAAGAQPHER</sequence>
<dbReference type="OrthoDB" id="541922at2759"/>
<dbReference type="InterPro" id="IPR000719">
    <property type="entry name" value="Prot_kinase_dom"/>
</dbReference>
<dbReference type="SUPFAM" id="SSF56112">
    <property type="entry name" value="Protein kinase-like (PK-like)"/>
    <property type="match status" value="1"/>
</dbReference>
<keyword evidence="3" id="KW-1185">Reference proteome</keyword>
<evidence type="ECO:0000313" key="3">
    <source>
        <dbReference type="Proteomes" id="UP000075714"/>
    </source>
</evidence>
<dbReference type="Proteomes" id="UP000075714">
    <property type="component" value="Unassembled WGS sequence"/>
</dbReference>
<accession>A0A150GC48</accession>
<dbReference type="GO" id="GO:0004672">
    <property type="term" value="F:protein kinase activity"/>
    <property type="evidence" value="ECO:0007669"/>
    <property type="project" value="InterPro"/>
</dbReference>
<evidence type="ECO:0000313" key="2">
    <source>
        <dbReference type="EMBL" id="KXZ47431.1"/>
    </source>
</evidence>
<name>A0A150GC48_GONPE</name>
<dbReference type="Gene3D" id="1.10.510.10">
    <property type="entry name" value="Transferase(Phosphotransferase) domain 1"/>
    <property type="match status" value="1"/>
</dbReference>
<comment type="caution">
    <text evidence="2">The sequence shown here is derived from an EMBL/GenBank/DDBJ whole genome shotgun (WGS) entry which is preliminary data.</text>
</comment>
<reference evidence="3" key="1">
    <citation type="journal article" date="2016" name="Nat. Commun.">
        <title>The Gonium pectorale genome demonstrates co-option of cell cycle regulation during the evolution of multicellularity.</title>
        <authorList>
            <person name="Hanschen E.R."/>
            <person name="Marriage T.N."/>
            <person name="Ferris P.J."/>
            <person name="Hamaji T."/>
            <person name="Toyoda A."/>
            <person name="Fujiyama A."/>
            <person name="Neme R."/>
            <person name="Noguchi H."/>
            <person name="Minakuchi Y."/>
            <person name="Suzuki M."/>
            <person name="Kawai-Toyooka H."/>
            <person name="Smith D.R."/>
            <person name="Sparks H."/>
            <person name="Anderson J."/>
            <person name="Bakaric R."/>
            <person name="Luria V."/>
            <person name="Karger A."/>
            <person name="Kirschner M.W."/>
            <person name="Durand P.M."/>
            <person name="Michod R.E."/>
            <person name="Nozaki H."/>
            <person name="Olson B.J."/>
        </authorList>
    </citation>
    <scope>NUCLEOTIDE SEQUENCE [LARGE SCALE GENOMIC DNA]</scope>
    <source>
        <strain evidence="3">NIES-2863</strain>
    </source>
</reference>